<evidence type="ECO:0000256" key="8">
    <source>
        <dbReference type="SAM" id="Phobius"/>
    </source>
</evidence>
<keyword evidence="4 8" id="KW-1133">Transmembrane helix</keyword>
<dbReference type="EMBL" id="VIIS01000441">
    <property type="protein sequence ID" value="KAF0309024.1"/>
    <property type="molecule type" value="Genomic_DNA"/>
</dbReference>
<dbReference type="GO" id="GO:0008506">
    <property type="term" value="F:sucrose:proton symporter activity"/>
    <property type="evidence" value="ECO:0007669"/>
    <property type="project" value="TreeGrafter"/>
</dbReference>
<dbReference type="AlphaFoldDB" id="A0A6A4WYW1"/>
<sequence length="563" mass="60188">MVTSPGGGPSLPRLLLLNMAACGGELGFASVTTIAPTLLRRSNFSETAMSLTMGIGPLLALLAMPTLGRWSDRCSSRMGRRKPFLLGYSALLLLGISCLTGAAELSAATAGLLSAETILLLSVVVCTFTAQVYFNPYQALISDICRSEEANSRGFSAFVMLVNLGSIGSSLLFSWNWFSDTVLTSQHITFKVIAVFITLQTAVTLISVREPPLLPPPLAPPTASDTASTNSDDVGYASDSEQGSPLIRVRGRRLAVLRHGGVGIGGTISSGLDGRRILRRLLITPLQTTARLVGQILLWPYQIFREVYDAPMVLRRLFIVDVLSWTALMSFYMFLADYMGQAFGGRAEDPEGSEGRAKFDAGIRIGSRGLLIDAVAGSLFSLFCAPLLTQRLGRRGTYVLCLSLFSVSMMMLPLTSSVPVIYLLCTVMGCGYAILGTIPNSLVTLYHYQPKIFFADKPSSESAGLGENFAILDMSYCLASILPSVTLGYLVDTFSMPQLYLLLGGLLGVVSAALATTLIYRAEDMPPAVKPPPPPLPEMTATPLKLVSSPPPAPSIRASEALV</sequence>
<dbReference type="GO" id="GO:0016020">
    <property type="term" value="C:membrane"/>
    <property type="evidence" value="ECO:0007669"/>
    <property type="project" value="UniProtKB-SubCell"/>
</dbReference>
<keyword evidence="3 8" id="KW-0812">Transmembrane</keyword>
<feature type="transmembrane region" description="Helical" evidence="8">
    <location>
        <begin position="14"/>
        <end position="35"/>
    </location>
</feature>
<dbReference type="InterPro" id="IPR036259">
    <property type="entry name" value="MFS_trans_sf"/>
</dbReference>
<comment type="similarity">
    <text evidence="6">Belongs to the glycoside-pentoside-hexuronide (GPH) cation symporter transporter (TC 2.A.2) family.</text>
</comment>
<evidence type="ECO:0000256" key="1">
    <source>
        <dbReference type="ARBA" id="ARBA00004141"/>
    </source>
</evidence>
<accession>A0A6A4WYW1</accession>
<feature type="transmembrane region" description="Helical" evidence="8">
    <location>
        <begin position="85"/>
        <end position="103"/>
    </location>
</feature>
<feature type="region of interest" description="Disordered" evidence="7">
    <location>
        <begin position="217"/>
        <end position="241"/>
    </location>
</feature>
<comment type="caution">
    <text evidence="9">The sequence shown here is derived from an EMBL/GenBank/DDBJ whole genome shotgun (WGS) entry which is preliminary data.</text>
</comment>
<dbReference type="Proteomes" id="UP000440578">
    <property type="component" value="Unassembled WGS sequence"/>
</dbReference>
<dbReference type="PANTHER" id="PTHR19432">
    <property type="entry name" value="SUGAR TRANSPORTER"/>
    <property type="match status" value="1"/>
</dbReference>
<feature type="transmembrane region" description="Helical" evidence="8">
    <location>
        <begin position="420"/>
        <end position="448"/>
    </location>
</feature>
<evidence type="ECO:0000256" key="2">
    <source>
        <dbReference type="ARBA" id="ARBA00022448"/>
    </source>
</evidence>
<feature type="region of interest" description="Disordered" evidence="7">
    <location>
        <begin position="529"/>
        <end position="563"/>
    </location>
</feature>
<dbReference type="SUPFAM" id="SSF103473">
    <property type="entry name" value="MFS general substrate transporter"/>
    <property type="match status" value="1"/>
</dbReference>
<feature type="transmembrane region" description="Helical" evidence="8">
    <location>
        <begin position="317"/>
        <end position="335"/>
    </location>
</feature>
<evidence type="ECO:0000313" key="10">
    <source>
        <dbReference type="Proteomes" id="UP000440578"/>
    </source>
</evidence>
<dbReference type="Gene3D" id="1.20.1250.20">
    <property type="entry name" value="MFS general substrate transporter like domains"/>
    <property type="match status" value="2"/>
</dbReference>
<dbReference type="InterPro" id="IPR011701">
    <property type="entry name" value="MFS"/>
</dbReference>
<proteinExistence type="inferred from homology"/>
<feature type="transmembrane region" description="Helical" evidence="8">
    <location>
        <begin position="370"/>
        <end position="389"/>
    </location>
</feature>
<keyword evidence="2" id="KW-0813">Transport</keyword>
<dbReference type="PANTHER" id="PTHR19432:SF37">
    <property type="entry name" value="SOLUTE CARRIER FAMILY 45 MEMBER 3"/>
    <property type="match status" value="1"/>
</dbReference>
<protein>
    <submittedName>
        <fullName evidence="9">Membrane-associated transporter protein</fullName>
    </submittedName>
</protein>
<feature type="compositionally biased region" description="Low complexity" evidence="7">
    <location>
        <begin position="221"/>
        <end position="233"/>
    </location>
</feature>
<feature type="transmembrane region" description="Helical" evidence="8">
    <location>
        <begin position="155"/>
        <end position="176"/>
    </location>
</feature>
<evidence type="ECO:0000256" key="6">
    <source>
        <dbReference type="ARBA" id="ARBA00038193"/>
    </source>
</evidence>
<keyword evidence="10" id="KW-1185">Reference proteome</keyword>
<evidence type="ECO:0000256" key="4">
    <source>
        <dbReference type="ARBA" id="ARBA00022989"/>
    </source>
</evidence>
<feature type="transmembrane region" description="Helical" evidence="8">
    <location>
        <begin position="109"/>
        <end position="134"/>
    </location>
</feature>
<name>A0A6A4WYW1_AMPAM</name>
<feature type="transmembrane region" description="Helical" evidence="8">
    <location>
        <begin position="47"/>
        <end position="64"/>
    </location>
</feature>
<dbReference type="OrthoDB" id="28755at2759"/>
<gene>
    <name evidence="9" type="primary">Slc45a2_0</name>
    <name evidence="9" type="ORF">FJT64_019808</name>
</gene>
<evidence type="ECO:0000256" key="7">
    <source>
        <dbReference type="SAM" id="MobiDB-lite"/>
    </source>
</evidence>
<reference evidence="9 10" key="1">
    <citation type="submission" date="2019-07" db="EMBL/GenBank/DDBJ databases">
        <title>Draft genome assembly of a fouling barnacle, Amphibalanus amphitrite (Darwin, 1854): The first reference genome for Thecostraca.</title>
        <authorList>
            <person name="Kim W."/>
        </authorList>
    </citation>
    <scope>NUCLEOTIDE SEQUENCE [LARGE SCALE GENOMIC DNA]</scope>
    <source>
        <strain evidence="9">SNU_AA5</strain>
        <tissue evidence="9">Soma without cirri and trophi</tissue>
    </source>
</reference>
<feature type="transmembrane region" description="Helical" evidence="8">
    <location>
        <begin position="188"/>
        <end position="208"/>
    </location>
</feature>
<comment type="subcellular location">
    <subcellularLocation>
        <location evidence="1">Membrane</location>
        <topology evidence="1">Multi-pass membrane protein</topology>
    </subcellularLocation>
</comment>
<feature type="transmembrane region" description="Helical" evidence="8">
    <location>
        <begin position="497"/>
        <end position="520"/>
    </location>
</feature>
<keyword evidence="5 8" id="KW-0472">Membrane</keyword>
<evidence type="ECO:0000256" key="3">
    <source>
        <dbReference type="ARBA" id="ARBA00022692"/>
    </source>
</evidence>
<dbReference type="Pfam" id="PF07690">
    <property type="entry name" value="MFS_1"/>
    <property type="match status" value="1"/>
</dbReference>
<evidence type="ECO:0000313" key="9">
    <source>
        <dbReference type="EMBL" id="KAF0309024.1"/>
    </source>
</evidence>
<evidence type="ECO:0000256" key="5">
    <source>
        <dbReference type="ARBA" id="ARBA00023136"/>
    </source>
</evidence>
<organism evidence="9 10">
    <name type="scientific">Amphibalanus amphitrite</name>
    <name type="common">Striped barnacle</name>
    <name type="synonym">Balanus amphitrite</name>
    <dbReference type="NCBI Taxonomy" id="1232801"/>
    <lineage>
        <taxon>Eukaryota</taxon>
        <taxon>Metazoa</taxon>
        <taxon>Ecdysozoa</taxon>
        <taxon>Arthropoda</taxon>
        <taxon>Crustacea</taxon>
        <taxon>Multicrustacea</taxon>
        <taxon>Cirripedia</taxon>
        <taxon>Thoracica</taxon>
        <taxon>Thoracicalcarea</taxon>
        <taxon>Balanomorpha</taxon>
        <taxon>Balanoidea</taxon>
        <taxon>Balanidae</taxon>
        <taxon>Amphibalaninae</taxon>
        <taxon>Amphibalanus</taxon>
    </lineage>
</organism>
<feature type="transmembrane region" description="Helical" evidence="8">
    <location>
        <begin position="469"/>
        <end position="491"/>
    </location>
</feature>